<dbReference type="OrthoDB" id="5503950at2"/>
<evidence type="ECO:0000259" key="4">
    <source>
        <dbReference type="Pfam" id="PF13472"/>
    </source>
</evidence>
<keyword evidence="5" id="KW-0378">Hydrolase</keyword>
<feature type="signal peptide" evidence="3">
    <location>
        <begin position="1"/>
        <end position="26"/>
    </location>
</feature>
<evidence type="ECO:0000256" key="3">
    <source>
        <dbReference type="SAM" id="SignalP"/>
    </source>
</evidence>
<gene>
    <name evidence="5" type="ORF">Daura_18430</name>
</gene>
<proteinExistence type="predicted"/>
<protein>
    <submittedName>
        <fullName evidence="5">SGNH/GDSL hydrolase family protein</fullName>
    </submittedName>
</protein>
<dbReference type="EMBL" id="CP073767">
    <property type="protein sequence ID" value="UWZ57968.1"/>
    <property type="molecule type" value="Genomic_DNA"/>
</dbReference>
<feature type="disulfide bond" evidence="2">
    <location>
        <begin position="208"/>
        <end position="257"/>
    </location>
</feature>
<feature type="chain" id="PRO_5040457204" evidence="3">
    <location>
        <begin position="27"/>
        <end position="297"/>
    </location>
</feature>
<evidence type="ECO:0000313" key="6">
    <source>
        <dbReference type="Proteomes" id="UP001058003"/>
    </source>
</evidence>
<sequence length="297" mass="29526">MSLTAPRLRAAALTAVLSAAVTVTVAALPGTAAHAAAPTGRYVALGDSYTSGPLIPDQVDLNCVRSNRNYPSLVARAIGSAAFADVSCGGATTGDILNPGKGTLGLPVPAQISAVTAATALVTIGIGGNDIGFSGIVSACAQDGAGNPFGTPCKDRYTAGGTDQLQARIAAAAPKVAAVVQAVRAAAPGARVVVVGYPAILPDSGYGCWPVVPFAFGDVPYLRGVAKSLNGMLAATAAANGAQYADVYTPSIGHDVCRSKSVRWVEGLVPENTAAPFHPNAAGEQGMATAVTARLTA</sequence>
<evidence type="ECO:0000256" key="2">
    <source>
        <dbReference type="PIRSR" id="PIRSR637460-2"/>
    </source>
</evidence>
<dbReference type="InterPro" id="IPR013830">
    <property type="entry name" value="SGNH_hydro"/>
</dbReference>
<reference evidence="5" key="1">
    <citation type="submission" date="2021-04" db="EMBL/GenBank/DDBJ databases">
        <title>Dactylosporangium aurantiacum NRRL B-8018 full assembly.</title>
        <authorList>
            <person name="Hartkoorn R.C."/>
            <person name="Beaudoing E."/>
            <person name="Hot D."/>
        </authorList>
    </citation>
    <scope>NUCLEOTIDE SEQUENCE</scope>
    <source>
        <strain evidence="5">NRRL B-8018</strain>
    </source>
</reference>
<dbReference type="InterPro" id="IPR036514">
    <property type="entry name" value="SGNH_hydro_sf"/>
</dbReference>
<organism evidence="5 6">
    <name type="scientific">Dactylosporangium aurantiacum</name>
    <dbReference type="NCBI Taxonomy" id="35754"/>
    <lineage>
        <taxon>Bacteria</taxon>
        <taxon>Bacillati</taxon>
        <taxon>Actinomycetota</taxon>
        <taxon>Actinomycetes</taxon>
        <taxon>Micromonosporales</taxon>
        <taxon>Micromonosporaceae</taxon>
        <taxon>Dactylosporangium</taxon>
    </lineage>
</organism>
<evidence type="ECO:0000313" key="5">
    <source>
        <dbReference type="EMBL" id="UWZ57968.1"/>
    </source>
</evidence>
<feature type="active site" description="Nucleophile" evidence="1">
    <location>
        <position position="48"/>
    </location>
</feature>
<keyword evidence="2" id="KW-1015">Disulfide bond</keyword>
<dbReference type="GO" id="GO:0019433">
    <property type="term" value="P:triglyceride catabolic process"/>
    <property type="evidence" value="ECO:0007669"/>
    <property type="project" value="TreeGrafter"/>
</dbReference>
<dbReference type="RefSeq" id="WP_052386902.1">
    <property type="nucleotide sequence ID" value="NZ_CP073767.1"/>
</dbReference>
<feature type="domain" description="SGNH hydrolase-type esterase" evidence="4">
    <location>
        <begin position="44"/>
        <end position="285"/>
    </location>
</feature>
<dbReference type="Proteomes" id="UP001058003">
    <property type="component" value="Chromosome"/>
</dbReference>
<accession>A0A9Q9MG66</accession>
<dbReference type="InterPro" id="IPR037460">
    <property type="entry name" value="SEST-like"/>
</dbReference>
<dbReference type="PANTHER" id="PTHR37981:SF1">
    <property type="entry name" value="SGNH HYDROLASE-TYPE ESTERASE DOMAIN-CONTAINING PROTEIN"/>
    <property type="match status" value="1"/>
</dbReference>
<evidence type="ECO:0000256" key="1">
    <source>
        <dbReference type="PIRSR" id="PIRSR637460-1"/>
    </source>
</evidence>
<feature type="active site" evidence="1">
    <location>
        <position position="278"/>
    </location>
</feature>
<name>A0A9Q9MG66_9ACTN</name>
<dbReference type="CDD" id="cd01823">
    <property type="entry name" value="SEST_like"/>
    <property type="match status" value="1"/>
</dbReference>
<dbReference type="Pfam" id="PF13472">
    <property type="entry name" value="Lipase_GDSL_2"/>
    <property type="match status" value="1"/>
</dbReference>
<dbReference type="SUPFAM" id="SSF52266">
    <property type="entry name" value="SGNH hydrolase"/>
    <property type="match status" value="1"/>
</dbReference>
<dbReference type="GO" id="GO:0004806">
    <property type="term" value="F:triacylglycerol lipase activity"/>
    <property type="evidence" value="ECO:0007669"/>
    <property type="project" value="TreeGrafter"/>
</dbReference>
<dbReference type="PANTHER" id="PTHR37981">
    <property type="entry name" value="LIPASE 2"/>
    <property type="match status" value="1"/>
</dbReference>
<feature type="disulfide bond" evidence="2">
    <location>
        <begin position="140"/>
        <end position="153"/>
    </location>
</feature>
<feature type="disulfide bond" evidence="2">
    <location>
        <begin position="63"/>
        <end position="88"/>
    </location>
</feature>
<dbReference type="KEGG" id="daur:Daura_18430"/>
<dbReference type="Gene3D" id="3.40.50.1110">
    <property type="entry name" value="SGNH hydrolase"/>
    <property type="match status" value="1"/>
</dbReference>
<dbReference type="AlphaFoldDB" id="A0A9Q9MG66"/>
<keyword evidence="6" id="KW-1185">Reference proteome</keyword>
<keyword evidence="3" id="KW-0732">Signal</keyword>